<proteinExistence type="inferred from homology"/>
<evidence type="ECO:0000259" key="2">
    <source>
        <dbReference type="Pfam" id="PF03749"/>
    </source>
</evidence>
<accession>A0A1Y5S3J4</accession>
<evidence type="ECO:0000313" key="5">
    <source>
        <dbReference type="Proteomes" id="UP000193307"/>
    </source>
</evidence>
<reference evidence="4 5" key="1">
    <citation type="submission" date="2017-03" db="EMBL/GenBank/DDBJ databases">
        <authorList>
            <person name="Afonso C.L."/>
            <person name="Miller P.J."/>
            <person name="Scott M.A."/>
            <person name="Spackman E."/>
            <person name="Goraichik I."/>
            <person name="Dimitrov K.M."/>
            <person name="Suarez D.L."/>
            <person name="Swayne D.E."/>
        </authorList>
    </citation>
    <scope>NUCLEOTIDE SEQUENCE [LARGE SCALE GENOMIC DNA]</scope>
    <source>
        <strain evidence="4 5">CECT 7971</strain>
    </source>
</reference>
<evidence type="ECO:0000256" key="1">
    <source>
        <dbReference type="HAMAP-Rule" id="MF_00095"/>
    </source>
</evidence>
<dbReference type="HAMAP" id="MF_00095">
    <property type="entry name" value="SfsA"/>
    <property type="match status" value="1"/>
</dbReference>
<dbReference type="InterPro" id="IPR040452">
    <property type="entry name" value="SfsA_C"/>
</dbReference>
<name>A0A1Y5S3J4_9RHOB</name>
<gene>
    <name evidence="1 4" type="primary">sfsA</name>
    <name evidence="4" type="ORF">PAM7971_01209</name>
</gene>
<feature type="domain" description="Sugar fermentation stimulation protein C-terminal" evidence="2">
    <location>
        <begin position="83"/>
        <end position="218"/>
    </location>
</feature>
<sequence length="230" mass="25104">MRFQTPLIPATLLKRYKRFLADIRLADGREVTAHCPNPGSMMGMSDAGLKVWVEPNDDPKKKLKYGLRLIEVGTAMVVVDTGIANKVVKEALCAGLVSSLTGDVRAEVPYGDNSRVDFLIENDRAKTWVEVKSVTLSRQTGLAEFPDSKTLRGTKHLGELVKRVQAGDRAVMLYLVSRDDCTHFAPAADIDPAYAAAEHAAIQAGVEIIVRQIQVSPQEVVLAPQAIARL</sequence>
<dbReference type="Pfam" id="PF17746">
    <property type="entry name" value="SfsA_N"/>
    <property type="match status" value="1"/>
</dbReference>
<dbReference type="EMBL" id="FWFW01000003">
    <property type="protein sequence ID" value="SLN31545.1"/>
    <property type="molecule type" value="Genomic_DNA"/>
</dbReference>
<protein>
    <recommendedName>
        <fullName evidence="1">Sugar fermentation stimulation protein homolog</fullName>
    </recommendedName>
</protein>
<dbReference type="Gene3D" id="3.40.1350.60">
    <property type="match status" value="1"/>
</dbReference>
<dbReference type="OrthoDB" id="9802365at2"/>
<dbReference type="GO" id="GO:0003677">
    <property type="term" value="F:DNA binding"/>
    <property type="evidence" value="ECO:0007669"/>
    <property type="project" value="InterPro"/>
</dbReference>
<dbReference type="NCBIfam" id="TIGR00230">
    <property type="entry name" value="sfsA"/>
    <property type="match status" value="1"/>
</dbReference>
<dbReference type="Proteomes" id="UP000193307">
    <property type="component" value="Unassembled WGS sequence"/>
</dbReference>
<dbReference type="PANTHER" id="PTHR30545:SF2">
    <property type="entry name" value="SUGAR FERMENTATION STIMULATION PROTEIN A"/>
    <property type="match status" value="1"/>
</dbReference>
<keyword evidence="5" id="KW-1185">Reference proteome</keyword>
<dbReference type="RefSeq" id="WP_085848106.1">
    <property type="nucleotide sequence ID" value="NZ_FNZV01000008.1"/>
</dbReference>
<organism evidence="4 5">
    <name type="scientific">Pacificibacter marinus</name>
    <dbReference type="NCBI Taxonomy" id="658057"/>
    <lineage>
        <taxon>Bacteria</taxon>
        <taxon>Pseudomonadati</taxon>
        <taxon>Pseudomonadota</taxon>
        <taxon>Alphaproteobacteria</taxon>
        <taxon>Rhodobacterales</taxon>
        <taxon>Roseobacteraceae</taxon>
        <taxon>Pacificibacter</taxon>
    </lineage>
</organism>
<dbReference type="Gene3D" id="2.40.50.580">
    <property type="match status" value="1"/>
</dbReference>
<feature type="domain" description="SfsA N-terminal OB" evidence="3">
    <location>
        <begin position="13"/>
        <end position="79"/>
    </location>
</feature>
<dbReference type="STRING" id="658057.SAMN04488032_10899"/>
<dbReference type="CDD" id="cd22359">
    <property type="entry name" value="SfsA-like_bacterial"/>
    <property type="match status" value="1"/>
</dbReference>
<dbReference type="PANTHER" id="PTHR30545">
    <property type="entry name" value="SUGAR FERMENTATION STIMULATION PROTEIN A"/>
    <property type="match status" value="1"/>
</dbReference>
<dbReference type="AlphaFoldDB" id="A0A1Y5S3J4"/>
<dbReference type="InterPro" id="IPR005224">
    <property type="entry name" value="SfsA"/>
</dbReference>
<evidence type="ECO:0000313" key="4">
    <source>
        <dbReference type="EMBL" id="SLN31545.1"/>
    </source>
</evidence>
<comment type="similarity">
    <text evidence="1">Belongs to the SfsA family.</text>
</comment>
<dbReference type="InterPro" id="IPR041465">
    <property type="entry name" value="SfsA_N"/>
</dbReference>
<dbReference type="Pfam" id="PF03749">
    <property type="entry name" value="SfsA"/>
    <property type="match status" value="1"/>
</dbReference>
<evidence type="ECO:0000259" key="3">
    <source>
        <dbReference type="Pfam" id="PF17746"/>
    </source>
</evidence>